<keyword evidence="1" id="KW-0472">Membrane</keyword>
<evidence type="ECO:0000259" key="2">
    <source>
        <dbReference type="Pfam" id="PF00535"/>
    </source>
</evidence>
<feature type="transmembrane region" description="Helical" evidence="1">
    <location>
        <begin position="273"/>
        <end position="298"/>
    </location>
</feature>
<evidence type="ECO:0000256" key="1">
    <source>
        <dbReference type="SAM" id="Phobius"/>
    </source>
</evidence>
<dbReference type="InterPro" id="IPR001173">
    <property type="entry name" value="Glyco_trans_2-like"/>
</dbReference>
<organism evidence="4 5">
    <name type="scientific">Fermentimicrarchaeum limneticum</name>
    <dbReference type="NCBI Taxonomy" id="2795018"/>
    <lineage>
        <taxon>Archaea</taxon>
        <taxon>Candidatus Micrarchaeota</taxon>
        <taxon>Candidatus Fermentimicrarchaeales</taxon>
        <taxon>Candidatus Fermentimicrarchaeaceae</taxon>
        <taxon>Candidatus Fermentimicrarchaeum</taxon>
    </lineage>
</organism>
<feature type="domain" description="Low-salt glycan biosynthesis hexosyltransferase Agl6 C-terminal transmembrane region" evidence="3">
    <location>
        <begin position="288"/>
        <end position="376"/>
    </location>
</feature>
<reference evidence="5" key="1">
    <citation type="submission" date="2020-07" db="EMBL/GenBank/DDBJ databases">
        <title>Metabolic diversity and evolutionary history of the archaeal phylum ###Micrarchaeota### uncovered from a freshwater lake metagenome.</title>
        <authorList>
            <person name="Kadnikov V.V."/>
            <person name="Savvichev A.S."/>
            <person name="Mardanov A.V."/>
            <person name="Beletsky A.V."/>
            <person name="Chupakov A.V."/>
            <person name="Kokryatskaya N.M."/>
            <person name="Pimenov N.V."/>
            <person name="Ravin N.V."/>
        </authorList>
    </citation>
    <scope>NUCLEOTIDE SEQUENCE [LARGE SCALE GENOMIC DNA]</scope>
</reference>
<feature type="domain" description="Glycosyltransferase 2-like" evidence="2">
    <location>
        <begin position="10"/>
        <end position="172"/>
    </location>
</feature>
<dbReference type="InterPro" id="IPR050256">
    <property type="entry name" value="Glycosyltransferase_2"/>
</dbReference>
<dbReference type="FunFam" id="3.90.550.10:FF:000129">
    <property type="entry name" value="Glycosyltransferase family 2 protein"/>
    <property type="match status" value="1"/>
</dbReference>
<feature type="transmembrane region" description="Helical" evidence="1">
    <location>
        <begin position="232"/>
        <end position="253"/>
    </location>
</feature>
<evidence type="ECO:0000259" key="3">
    <source>
        <dbReference type="Pfam" id="PF26629"/>
    </source>
</evidence>
<keyword evidence="1" id="KW-0812">Transmembrane</keyword>
<accession>A0A7D6BUC5</accession>
<keyword evidence="1" id="KW-1133">Transmembrane helix</keyword>
<dbReference type="InterPro" id="IPR058718">
    <property type="entry name" value="Agl6_TM_C"/>
</dbReference>
<dbReference type="EMBL" id="CP058998">
    <property type="protein sequence ID" value="QLJ52184.1"/>
    <property type="molecule type" value="Genomic_DNA"/>
</dbReference>
<dbReference type="CDD" id="cd04179">
    <property type="entry name" value="DPM_DPG-synthase_like"/>
    <property type="match status" value="1"/>
</dbReference>
<dbReference type="GO" id="GO:0016740">
    <property type="term" value="F:transferase activity"/>
    <property type="evidence" value="ECO:0007669"/>
    <property type="project" value="UniProtKB-KW"/>
</dbReference>
<dbReference type="Gene3D" id="3.90.550.10">
    <property type="entry name" value="Spore Coat Polysaccharide Biosynthesis Protein SpsA, Chain A"/>
    <property type="match status" value="1"/>
</dbReference>
<evidence type="ECO:0000313" key="5">
    <source>
        <dbReference type="Proteomes" id="UP000510821"/>
    </source>
</evidence>
<gene>
    <name evidence="4" type="ORF">Sv326_0009</name>
</gene>
<dbReference type="Pfam" id="PF26629">
    <property type="entry name" value="GT2_TM_C"/>
    <property type="match status" value="1"/>
</dbReference>
<feature type="transmembrane region" description="Helical" evidence="1">
    <location>
        <begin position="319"/>
        <end position="341"/>
    </location>
</feature>
<dbReference type="PANTHER" id="PTHR48090:SF7">
    <property type="entry name" value="RFBJ PROTEIN"/>
    <property type="match status" value="1"/>
</dbReference>
<dbReference type="KEGG" id="flt:Sv326_0009"/>
<dbReference type="Proteomes" id="UP000510821">
    <property type="component" value="Chromosome"/>
</dbReference>
<name>A0A7D6BUC5_FERL1</name>
<feature type="transmembrane region" description="Helical" evidence="1">
    <location>
        <begin position="353"/>
        <end position="378"/>
    </location>
</feature>
<dbReference type="AlphaFoldDB" id="A0A7D6BUC5"/>
<dbReference type="Pfam" id="PF00535">
    <property type="entry name" value="Glycos_transf_2"/>
    <property type="match status" value="1"/>
</dbReference>
<dbReference type="PANTHER" id="PTHR48090">
    <property type="entry name" value="UNDECAPRENYL-PHOSPHATE 4-DEOXY-4-FORMAMIDO-L-ARABINOSE TRANSFERASE-RELATED"/>
    <property type="match status" value="1"/>
</dbReference>
<dbReference type="SUPFAM" id="SSF53448">
    <property type="entry name" value="Nucleotide-diphospho-sugar transferases"/>
    <property type="match status" value="1"/>
</dbReference>
<keyword evidence="4" id="KW-0808">Transferase</keyword>
<proteinExistence type="predicted"/>
<protein>
    <submittedName>
        <fullName evidence="4">Dolichol-p-glucose synthetase, (Glycosyltransferase)</fullName>
    </submittedName>
</protein>
<sequence>MVLRNKVEVSVIIPAKNEEATIADCISKIAEIFRRESIKGEIIVADSSTDKTPEIARRMGAKVVKSPSEGYGSAYMTGFEAAKGEYIIMGDADDTYDFHEIPRFIKLLRENKADLVLGSRVKGSILPDSMPWLHRYVGNPLLSFTLNTFFGANISDAHTGFRAIRRDAFEKLDLHTTGMEFASEMIVKSVRKKLRIVEVPITYYPRKARSKLSSFSDGWRHLRFMLLYSPNYLFIIPGSIMFLLGMILMFALLKGPVTILDFKLDLHPMVLASLAAIVGFQMLVMGFFTKTYAAVSHLEEETRSVRFLYEHFSLEKASLLGIAMIILGVILSFDIIYSWVMSNFGQLFEVRRAIFSSTLIILGIQVIFSAFFLSILVLPKKE</sequence>
<dbReference type="InterPro" id="IPR029044">
    <property type="entry name" value="Nucleotide-diphossugar_trans"/>
</dbReference>
<evidence type="ECO:0000313" key="4">
    <source>
        <dbReference type="EMBL" id="QLJ52184.1"/>
    </source>
</evidence>